<dbReference type="Gene3D" id="1.20.1250.20">
    <property type="entry name" value="MFS general substrate transporter like domains"/>
    <property type="match status" value="1"/>
</dbReference>
<keyword evidence="10" id="KW-1185">Reference proteome</keyword>
<evidence type="ECO:0000256" key="2">
    <source>
        <dbReference type="ARBA" id="ARBA00022448"/>
    </source>
</evidence>
<evidence type="ECO:0000313" key="9">
    <source>
        <dbReference type="EMBL" id="GAA4286837.1"/>
    </source>
</evidence>
<comment type="subcellular location">
    <subcellularLocation>
        <location evidence="1">Cell membrane</location>
        <topology evidence="1">Multi-pass membrane protein</topology>
    </subcellularLocation>
</comment>
<dbReference type="InterPro" id="IPR050171">
    <property type="entry name" value="MFS_Transporters"/>
</dbReference>
<dbReference type="PROSITE" id="PS00216">
    <property type="entry name" value="SUGAR_TRANSPORT_1"/>
    <property type="match status" value="1"/>
</dbReference>
<keyword evidence="2" id="KW-0813">Transport</keyword>
<dbReference type="EMBL" id="BAABBA010000004">
    <property type="protein sequence ID" value="GAA4286837.1"/>
    <property type="molecule type" value="Genomic_DNA"/>
</dbReference>
<keyword evidence="5 7" id="KW-1133">Transmembrane helix</keyword>
<keyword evidence="6 7" id="KW-0472">Membrane</keyword>
<dbReference type="InterPro" id="IPR011701">
    <property type="entry name" value="MFS"/>
</dbReference>
<evidence type="ECO:0000256" key="1">
    <source>
        <dbReference type="ARBA" id="ARBA00004651"/>
    </source>
</evidence>
<feature type="transmembrane region" description="Helical" evidence="7">
    <location>
        <begin position="376"/>
        <end position="396"/>
    </location>
</feature>
<evidence type="ECO:0000256" key="3">
    <source>
        <dbReference type="ARBA" id="ARBA00022475"/>
    </source>
</evidence>
<comment type="caution">
    <text evidence="9">The sequence shown here is derived from an EMBL/GenBank/DDBJ whole genome shotgun (WGS) entry which is preliminary data.</text>
</comment>
<dbReference type="PANTHER" id="PTHR23517">
    <property type="entry name" value="RESISTANCE PROTEIN MDTM, PUTATIVE-RELATED-RELATED"/>
    <property type="match status" value="1"/>
</dbReference>
<evidence type="ECO:0000256" key="5">
    <source>
        <dbReference type="ARBA" id="ARBA00022989"/>
    </source>
</evidence>
<dbReference type="Pfam" id="PF07690">
    <property type="entry name" value="MFS_1"/>
    <property type="match status" value="1"/>
</dbReference>
<evidence type="ECO:0000256" key="4">
    <source>
        <dbReference type="ARBA" id="ARBA00022692"/>
    </source>
</evidence>
<dbReference type="InterPro" id="IPR005829">
    <property type="entry name" value="Sugar_transporter_CS"/>
</dbReference>
<keyword evidence="4 7" id="KW-0812">Transmembrane</keyword>
<gene>
    <name evidence="9" type="ORF">GCM10022262_11960</name>
</gene>
<feature type="domain" description="Major facilitator superfamily (MFS) profile" evidence="8">
    <location>
        <begin position="14"/>
        <end position="398"/>
    </location>
</feature>
<dbReference type="RefSeq" id="WP_345038766.1">
    <property type="nucleotide sequence ID" value="NZ_BAABBA010000004.1"/>
</dbReference>
<name>A0ABP8ESM2_9MICO</name>
<keyword evidence="3" id="KW-1003">Cell membrane</keyword>
<organism evidence="9 10">
    <name type="scientific">Georgenia daeguensis</name>
    <dbReference type="NCBI Taxonomy" id="908355"/>
    <lineage>
        <taxon>Bacteria</taxon>
        <taxon>Bacillati</taxon>
        <taxon>Actinomycetota</taxon>
        <taxon>Actinomycetes</taxon>
        <taxon>Micrococcales</taxon>
        <taxon>Bogoriellaceae</taxon>
        <taxon>Georgenia</taxon>
    </lineage>
</organism>
<feature type="transmembrane region" description="Helical" evidence="7">
    <location>
        <begin position="174"/>
        <end position="194"/>
    </location>
</feature>
<feature type="transmembrane region" description="Helical" evidence="7">
    <location>
        <begin position="345"/>
        <end position="370"/>
    </location>
</feature>
<feature type="transmembrane region" description="Helical" evidence="7">
    <location>
        <begin position="255"/>
        <end position="275"/>
    </location>
</feature>
<feature type="transmembrane region" description="Helical" evidence="7">
    <location>
        <begin position="312"/>
        <end position="333"/>
    </location>
</feature>
<evidence type="ECO:0000256" key="6">
    <source>
        <dbReference type="ARBA" id="ARBA00023136"/>
    </source>
</evidence>
<protein>
    <submittedName>
        <fullName evidence="9">MFS transporter</fullName>
    </submittedName>
</protein>
<accession>A0ABP8ESM2</accession>
<feature type="transmembrane region" description="Helical" evidence="7">
    <location>
        <begin position="12"/>
        <end position="29"/>
    </location>
</feature>
<evidence type="ECO:0000313" key="10">
    <source>
        <dbReference type="Proteomes" id="UP001499841"/>
    </source>
</evidence>
<dbReference type="Proteomes" id="UP001499841">
    <property type="component" value="Unassembled WGS sequence"/>
</dbReference>
<evidence type="ECO:0000259" key="8">
    <source>
        <dbReference type="PROSITE" id="PS50850"/>
    </source>
</evidence>
<feature type="transmembrane region" description="Helical" evidence="7">
    <location>
        <begin position="148"/>
        <end position="168"/>
    </location>
</feature>
<dbReference type="SUPFAM" id="SSF103473">
    <property type="entry name" value="MFS general substrate transporter"/>
    <property type="match status" value="1"/>
</dbReference>
<feature type="transmembrane region" description="Helical" evidence="7">
    <location>
        <begin position="287"/>
        <end position="306"/>
    </location>
</feature>
<feature type="transmembrane region" description="Helical" evidence="7">
    <location>
        <begin position="80"/>
        <end position="104"/>
    </location>
</feature>
<dbReference type="PROSITE" id="PS50850">
    <property type="entry name" value="MFS"/>
    <property type="match status" value="1"/>
</dbReference>
<feature type="transmembrane region" description="Helical" evidence="7">
    <location>
        <begin position="223"/>
        <end position="249"/>
    </location>
</feature>
<feature type="transmembrane region" description="Helical" evidence="7">
    <location>
        <begin position="110"/>
        <end position="127"/>
    </location>
</feature>
<evidence type="ECO:0000256" key="7">
    <source>
        <dbReference type="SAM" id="Phobius"/>
    </source>
</evidence>
<dbReference type="InterPro" id="IPR020846">
    <property type="entry name" value="MFS_dom"/>
</dbReference>
<feature type="transmembrane region" description="Helical" evidence="7">
    <location>
        <begin position="49"/>
        <end position="68"/>
    </location>
</feature>
<reference evidence="10" key="1">
    <citation type="journal article" date="2019" name="Int. J. Syst. Evol. Microbiol.">
        <title>The Global Catalogue of Microorganisms (GCM) 10K type strain sequencing project: providing services to taxonomists for standard genome sequencing and annotation.</title>
        <authorList>
            <consortium name="The Broad Institute Genomics Platform"/>
            <consortium name="The Broad Institute Genome Sequencing Center for Infectious Disease"/>
            <person name="Wu L."/>
            <person name="Ma J."/>
        </authorList>
    </citation>
    <scope>NUCLEOTIDE SEQUENCE [LARGE SCALE GENOMIC DNA]</scope>
    <source>
        <strain evidence="10">JCM 17459</strain>
    </source>
</reference>
<sequence length="404" mass="41211">MSQAPGSSRRGVAPWVPAALVLTLVGWGGNQFTPLMLLYRDALGLSSVTVNAVLGVYVVGLVPALLLGGPASDRLGRRPVTTWAVLTALLGSAIMAAGPLGLWLLFPGRFVTGVSVGLAMAAATSWVKELSAPPFDHAAPGAGARRSSVALTAGFGLGPVLTAAMAEWAPAPEVLPYLLHLVITLPGLLVLRGLPEPSLLSPRRAAPRSMAARSARSVRFLRVVAPAAPWVFGVNAVSFAVVPLVLSSAVGGHDLAYATLLIALTFGAGVAVQPLARRLDDRASARALLVALGVVVVGLGVTTLTAATANPWLGMVGSVVLGASYGINLVSGLQEVQRIAGPDDLGALTGVFYALGYVGFLIPTVLALLAGWFDHVTMLAALVVLAGVCLAVVARFSRTGLPGS</sequence>
<dbReference type="InterPro" id="IPR036259">
    <property type="entry name" value="MFS_trans_sf"/>
</dbReference>
<proteinExistence type="predicted"/>